<dbReference type="Proteomes" id="UP000253517">
    <property type="component" value="Unassembled WGS sequence"/>
</dbReference>
<dbReference type="Pfam" id="PF00593">
    <property type="entry name" value="TonB_dep_Rec_b-barrel"/>
    <property type="match status" value="1"/>
</dbReference>
<dbReference type="InterPro" id="IPR023996">
    <property type="entry name" value="TonB-dep_OMP_SusC/RagA"/>
</dbReference>
<feature type="signal peptide" evidence="10">
    <location>
        <begin position="1"/>
        <end position="45"/>
    </location>
</feature>
<protein>
    <submittedName>
        <fullName evidence="13">TonB-linked SusC/RagA family outer membrane protein</fullName>
    </submittedName>
</protein>
<evidence type="ECO:0000256" key="10">
    <source>
        <dbReference type="SAM" id="SignalP"/>
    </source>
</evidence>
<evidence type="ECO:0000256" key="3">
    <source>
        <dbReference type="ARBA" id="ARBA00022452"/>
    </source>
</evidence>
<dbReference type="Pfam" id="PF07715">
    <property type="entry name" value="Plug"/>
    <property type="match status" value="1"/>
</dbReference>
<dbReference type="InterPro" id="IPR000531">
    <property type="entry name" value="Beta-barrel_TonB"/>
</dbReference>
<evidence type="ECO:0000313" key="13">
    <source>
        <dbReference type="EMBL" id="RCX03701.1"/>
    </source>
</evidence>
<evidence type="ECO:0000256" key="7">
    <source>
        <dbReference type="ARBA" id="ARBA00023237"/>
    </source>
</evidence>
<dbReference type="GO" id="GO:0009279">
    <property type="term" value="C:cell outer membrane"/>
    <property type="evidence" value="ECO:0007669"/>
    <property type="project" value="UniProtKB-SubCell"/>
</dbReference>
<keyword evidence="2 8" id="KW-0813">Transport</keyword>
<evidence type="ECO:0000256" key="2">
    <source>
        <dbReference type="ARBA" id="ARBA00022448"/>
    </source>
</evidence>
<organism evidence="13 14">
    <name type="scientific">Schleiferia thermophila</name>
    <dbReference type="NCBI Taxonomy" id="884107"/>
    <lineage>
        <taxon>Bacteria</taxon>
        <taxon>Pseudomonadati</taxon>
        <taxon>Bacteroidota</taxon>
        <taxon>Flavobacteriia</taxon>
        <taxon>Flavobacteriales</taxon>
        <taxon>Schleiferiaceae</taxon>
        <taxon>Schleiferia</taxon>
    </lineage>
</organism>
<feature type="domain" description="TonB-dependent receptor plug" evidence="12">
    <location>
        <begin position="140"/>
        <end position="262"/>
    </location>
</feature>
<dbReference type="NCBIfam" id="TIGR04057">
    <property type="entry name" value="SusC_RagA_signa"/>
    <property type="match status" value="1"/>
</dbReference>
<dbReference type="InterPro" id="IPR023997">
    <property type="entry name" value="TonB-dep_OMP_SusC/RagA_CS"/>
</dbReference>
<keyword evidence="14" id="KW-1185">Reference proteome</keyword>
<keyword evidence="7 8" id="KW-0998">Cell outer membrane</keyword>
<keyword evidence="5 9" id="KW-0798">TonB box</keyword>
<dbReference type="InterPro" id="IPR012910">
    <property type="entry name" value="Plug_dom"/>
</dbReference>
<evidence type="ECO:0000259" key="12">
    <source>
        <dbReference type="Pfam" id="PF07715"/>
    </source>
</evidence>
<dbReference type="InterPro" id="IPR039426">
    <property type="entry name" value="TonB-dep_rcpt-like"/>
</dbReference>
<evidence type="ECO:0000313" key="14">
    <source>
        <dbReference type="Proteomes" id="UP000253517"/>
    </source>
</evidence>
<dbReference type="Gene3D" id="2.170.130.10">
    <property type="entry name" value="TonB-dependent receptor, plug domain"/>
    <property type="match status" value="1"/>
</dbReference>
<comment type="subcellular location">
    <subcellularLocation>
        <location evidence="1 8">Cell outer membrane</location>
        <topology evidence="1 8">Multi-pass membrane protein</topology>
    </subcellularLocation>
</comment>
<evidence type="ECO:0000256" key="6">
    <source>
        <dbReference type="ARBA" id="ARBA00023136"/>
    </source>
</evidence>
<evidence type="ECO:0000256" key="1">
    <source>
        <dbReference type="ARBA" id="ARBA00004571"/>
    </source>
</evidence>
<keyword evidence="10" id="KW-0732">Signal</keyword>
<comment type="caution">
    <text evidence="13">The sequence shown here is derived from an EMBL/GenBank/DDBJ whole genome shotgun (WGS) entry which is preliminary data.</text>
</comment>
<reference evidence="13 14" key="1">
    <citation type="submission" date="2018-07" db="EMBL/GenBank/DDBJ databases">
        <title>Genomic Encyclopedia of Type Strains, Phase IV (KMG-IV): sequencing the most valuable type-strain genomes for metagenomic binning, comparative biology and taxonomic classification.</title>
        <authorList>
            <person name="Goeker M."/>
        </authorList>
    </citation>
    <scope>NUCLEOTIDE SEQUENCE [LARGE SCALE GENOMIC DNA]</scope>
    <source>
        <strain evidence="13 14">DSM 21410</strain>
    </source>
</reference>
<sequence length="1086" mass="119071">MQALHYSRFQCNFALAFNTKFTQMKKRRSLLMTLLLLLGMASAHAQELRVTGVVRAANTGETLPGATVVEKGTKNAVATNFDGRFEIRVKQGAILVVSSLGMQTREVAAQPNMVIDLQPQTQQLKEVVVSALGIERERKAVGYSVEEVSGNAVSASGEANMVSGLSAKAAGIQVINSSGAAGASSYIRVRGQSTFTQNDNQPLFVVDGVPINNSQLLTQDLRGGVALSNRAIDINPDDIESVTVLKGGAAAALYGTRGANGVILITTKKGAFNRPFQIEYSGSVEILEVNKLPKLQNEYAQGYGGQLRLFGQPLSQFSWGPRISELGFLPNGQLTDVVSLMVPGSKGTAKAYDPYEFFQRGSRINNSVSLSGGNDRTSYALSIANLTENGVIPLNTFQRTTVRLSGGARVSNSLKVSASANYANSGGRRIQQGSNTSGLMLGLLRTPPSFDNSNGVKDPTDEKAFLSPDGTQRRYFTGYDNPYWTINRNPFFDNVNRLQGNVQIDYVPVEWLSVMWRLGTDFYQDRRTQIIARQSRAAVNGRLLEDNYKYHEWNSDLIVTARKNYERLKTQYLVGWNLNQRLLDNVFVQGDNLAVEEFYNLSNASTIIASQGIDRRRIAGIFGEVQLSWDDQHFITLTARGDQASTFGDVSTVIFYPSASYSWLFSETLGLNEGLLSRGKFRASWAKVGLEPAFGSNRTYYSRASSLSGWIDGIQFPFRGATGFTLGNTAGNPALGPEFTTTTEFGLDLGFFDNKLNLDVTWYDKLSTDLIVAVPVASSSGFNQLFQNIGRMRNRGWEISANYRIFENNNWGVDLGAVYTWYRNKVLELAPGVDVINLPWGFFGANQRLMVGEAYGTLFGDDWQRDADGNVLVDENGYPIYSPTEVKVGDPNPDWLLGITGGVTYKNWTLNMVWDIRRGGDIWNGTRGALYYFGTHADVGGDRNGTIVFNDVVKGNSGVYAPGTIINGEDVSGKPNTTPIPNNHLSYAAGPLSGFTGASRPFIEDGSWVRLRQLTIGYTLPNKVFEGSKFIKGLSINFTGRNLLLFTKYTGIDPETNLSGATNSQGADYFNMPNTRGYILGVRANF</sequence>
<dbReference type="Pfam" id="PF13715">
    <property type="entry name" value="CarbopepD_reg_2"/>
    <property type="match status" value="1"/>
</dbReference>
<dbReference type="Gene3D" id="2.40.170.20">
    <property type="entry name" value="TonB-dependent receptor, beta-barrel domain"/>
    <property type="match status" value="1"/>
</dbReference>
<dbReference type="AlphaFoldDB" id="A0A369A3E7"/>
<feature type="domain" description="TonB-dependent receptor-like beta-barrel" evidence="11">
    <location>
        <begin position="466"/>
        <end position="1043"/>
    </location>
</feature>
<feature type="chain" id="PRO_5016770590" evidence="10">
    <location>
        <begin position="46"/>
        <end position="1086"/>
    </location>
</feature>
<dbReference type="SUPFAM" id="SSF49464">
    <property type="entry name" value="Carboxypeptidase regulatory domain-like"/>
    <property type="match status" value="1"/>
</dbReference>
<evidence type="ECO:0000259" key="11">
    <source>
        <dbReference type="Pfam" id="PF00593"/>
    </source>
</evidence>
<keyword evidence="3 8" id="KW-1134">Transmembrane beta strand</keyword>
<keyword evidence="4 8" id="KW-0812">Transmembrane</keyword>
<evidence type="ECO:0000256" key="4">
    <source>
        <dbReference type="ARBA" id="ARBA00022692"/>
    </source>
</evidence>
<comment type="similarity">
    <text evidence="8 9">Belongs to the TonB-dependent receptor family.</text>
</comment>
<evidence type="ECO:0000256" key="8">
    <source>
        <dbReference type="PROSITE-ProRule" id="PRU01360"/>
    </source>
</evidence>
<proteinExistence type="inferred from homology"/>
<evidence type="ECO:0000256" key="9">
    <source>
        <dbReference type="RuleBase" id="RU003357"/>
    </source>
</evidence>
<dbReference type="InterPro" id="IPR036942">
    <property type="entry name" value="Beta-barrel_TonB_sf"/>
</dbReference>
<dbReference type="SUPFAM" id="SSF56935">
    <property type="entry name" value="Porins"/>
    <property type="match status" value="1"/>
</dbReference>
<evidence type="ECO:0000256" key="5">
    <source>
        <dbReference type="ARBA" id="ARBA00023077"/>
    </source>
</evidence>
<accession>A0A369A3E7</accession>
<gene>
    <name evidence="13" type="ORF">DES35_102154</name>
</gene>
<keyword evidence="6 8" id="KW-0472">Membrane</keyword>
<name>A0A369A3E7_9FLAO</name>
<dbReference type="EMBL" id="QPJS01000002">
    <property type="protein sequence ID" value="RCX03701.1"/>
    <property type="molecule type" value="Genomic_DNA"/>
</dbReference>
<dbReference type="Gene3D" id="2.60.40.1120">
    <property type="entry name" value="Carboxypeptidase-like, regulatory domain"/>
    <property type="match status" value="1"/>
</dbReference>
<dbReference type="PROSITE" id="PS52016">
    <property type="entry name" value="TONB_DEPENDENT_REC_3"/>
    <property type="match status" value="1"/>
</dbReference>
<dbReference type="InterPro" id="IPR008969">
    <property type="entry name" value="CarboxyPept-like_regulatory"/>
</dbReference>
<dbReference type="NCBIfam" id="TIGR04056">
    <property type="entry name" value="OMP_RagA_SusC"/>
    <property type="match status" value="1"/>
</dbReference>
<dbReference type="InterPro" id="IPR037066">
    <property type="entry name" value="Plug_dom_sf"/>
</dbReference>